<evidence type="ECO:0000313" key="2">
    <source>
        <dbReference type="Proteomes" id="UP001177021"/>
    </source>
</evidence>
<comment type="caution">
    <text evidence="1">The sequence shown here is derived from an EMBL/GenBank/DDBJ whole genome shotgun (WGS) entry which is preliminary data.</text>
</comment>
<name>A0ACB0LQ34_TRIPR</name>
<organism evidence="1 2">
    <name type="scientific">Trifolium pratense</name>
    <name type="common">Red clover</name>
    <dbReference type="NCBI Taxonomy" id="57577"/>
    <lineage>
        <taxon>Eukaryota</taxon>
        <taxon>Viridiplantae</taxon>
        <taxon>Streptophyta</taxon>
        <taxon>Embryophyta</taxon>
        <taxon>Tracheophyta</taxon>
        <taxon>Spermatophyta</taxon>
        <taxon>Magnoliopsida</taxon>
        <taxon>eudicotyledons</taxon>
        <taxon>Gunneridae</taxon>
        <taxon>Pentapetalae</taxon>
        <taxon>rosids</taxon>
        <taxon>fabids</taxon>
        <taxon>Fabales</taxon>
        <taxon>Fabaceae</taxon>
        <taxon>Papilionoideae</taxon>
        <taxon>50 kb inversion clade</taxon>
        <taxon>NPAAA clade</taxon>
        <taxon>Hologalegina</taxon>
        <taxon>IRL clade</taxon>
        <taxon>Trifolieae</taxon>
        <taxon>Trifolium</taxon>
    </lineage>
</organism>
<evidence type="ECO:0000313" key="1">
    <source>
        <dbReference type="EMBL" id="CAJ2670509.1"/>
    </source>
</evidence>
<reference evidence="1" key="1">
    <citation type="submission" date="2023-10" db="EMBL/GenBank/DDBJ databases">
        <authorList>
            <person name="Rodriguez Cubillos JULIANA M."/>
            <person name="De Vega J."/>
        </authorList>
    </citation>
    <scope>NUCLEOTIDE SEQUENCE</scope>
</reference>
<dbReference type="EMBL" id="CASHSV030000615">
    <property type="protein sequence ID" value="CAJ2670509.1"/>
    <property type="molecule type" value="Genomic_DNA"/>
</dbReference>
<gene>
    <name evidence="1" type="ORF">MILVUS5_LOCUS34533</name>
</gene>
<sequence length="87" mass="10194">MGTNCSYFVDVSQHFFAFGNLATGNINKRLHHIIWLATTWSIWRTRNNILFRGACIDIDSLTEKIIYFSWYWFIGRLGNNANLVFSN</sequence>
<proteinExistence type="predicted"/>
<protein>
    <submittedName>
        <fullName evidence="1">Uncharacterized protein</fullName>
    </submittedName>
</protein>
<dbReference type="Proteomes" id="UP001177021">
    <property type="component" value="Unassembled WGS sequence"/>
</dbReference>
<keyword evidence="2" id="KW-1185">Reference proteome</keyword>
<accession>A0ACB0LQ34</accession>